<dbReference type="Proteomes" id="UP000515570">
    <property type="component" value="Chromosome"/>
</dbReference>
<dbReference type="GO" id="GO:0005886">
    <property type="term" value="C:plasma membrane"/>
    <property type="evidence" value="ECO:0007669"/>
    <property type="project" value="UniProtKB-SubCell"/>
</dbReference>
<organism evidence="9 10">
    <name type="scientific">Corynebacterium hindlerae</name>
    <dbReference type="NCBI Taxonomy" id="699041"/>
    <lineage>
        <taxon>Bacteria</taxon>
        <taxon>Bacillati</taxon>
        <taxon>Actinomycetota</taxon>
        <taxon>Actinomycetes</taxon>
        <taxon>Mycobacteriales</taxon>
        <taxon>Corynebacteriaceae</taxon>
        <taxon>Corynebacterium</taxon>
    </lineage>
</organism>
<evidence type="ECO:0000313" key="10">
    <source>
        <dbReference type="Proteomes" id="UP000515570"/>
    </source>
</evidence>
<keyword evidence="5 7" id="KW-1133">Transmembrane helix</keyword>
<evidence type="ECO:0000256" key="2">
    <source>
        <dbReference type="ARBA" id="ARBA00022448"/>
    </source>
</evidence>
<reference evidence="9 10" key="1">
    <citation type="submission" date="2020-07" db="EMBL/GenBank/DDBJ databases">
        <title>non toxigenic Corynebacterium sp. nov from a clinical source.</title>
        <authorList>
            <person name="Bernier A.-M."/>
            <person name="Bernard K."/>
        </authorList>
    </citation>
    <scope>NUCLEOTIDE SEQUENCE [LARGE SCALE GENOMIC DNA]</scope>
    <source>
        <strain evidence="10">NML 93-0612</strain>
    </source>
</reference>
<dbReference type="Pfam" id="PF05977">
    <property type="entry name" value="MFS_3"/>
    <property type="match status" value="1"/>
</dbReference>
<gene>
    <name evidence="9" type="ORF">HW450_08205</name>
</gene>
<evidence type="ECO:0000256" key="3">
    <source>
        <dbReference type="ARBA" id="ARBA00022475"/>
    </source>
</evidence>
<evidence type="ECO:0000256" key="5">
    <source>
        <dbReference type="ARBA" id="ARBA00022989"/>
    </source>
</evidence>
<dbReference type="PANTHER" id="PTHR23513:SF9">
    <property type="entry name" value="ENTEROBACTIN EXPORTER ENTS"/>
    <property type="match status" value="1"/>
</dbReference>
<sequence length="416" mass="43580">MTKFFADTRPLHTPAFRRLWLANIVTVIGGQMTVVAVPAQIYSITKDSGYVGLTGLFGLVPLIVFGLYGGAIADAFDKRRVLLATTLGLIGTTALFWVLTVMGNTNVWLLLGTYSLQQAFFAVNQPTRTALMPRLLPKGLLAAAAALNMTLVQFGAIVGPLLAGALIPITGFAWLYAIDALSLLSTLWAVVKLPAVPGGGPGPGVASVVAGVKYVATQPILLISLVADLIAMVFGLPRALYPEIAHVSFGGPASGETILALLYASMALGAVLGGLFSGWISTVTRQGVAVYVLIIAWGLAVIGAGVGVLSHLAWLCLFMLVLGGMMDMFSMAFRSAILQESADEHVQGRIQGIFLIVVAGGPRFGDLLHGYSSGLIGPAFTTISGGVLVILGTLVCMVLAPSFWNYRRPCSLESST</sequence>
<dbReference type="PANTHER" id="PTHR23513">
    <property type="entry name" value="INTEGRAL MEMBRANE EFFLUX PROTEIN-RELATED"/>
    <property type="match status" value="1"/>
</dbReference>
<feature type="domain" description="Major facilitator superfamily (MFS) profile" evidence="8">
    <location>
        <begin position="1"/>
        <end position="197"/>
    </location>
</feature>
<feature type="transmembrane region" description="Helical" evidence="7">
    <location>
        <begin position="220"/>
        <end position="240"/>
    </location>
</feature>
<keyword evidence="10" id="KW-1185">Reference proteome</keyword>
<dbReference type="GO" id="GO:0022857">
    <property type="term" value="F:transmembrane transporter activity"/>
    <property type="evidence" value="ECO:0007669"/>
    <property type="project" value="InterPro"/>
</dbReference>
<keyword evidence="2" id="KW-0813">Transport</keyword>
<evidence type="ECO:0000256" key="6">
    <source>
        <dbReference type="ARBA" id="ARBA00023136"/>
    </source>
</evidence>
<dbReference type="InterPro" id="IPR010290">
    <property type="entry name" value="TM_effector"/>
</dbReference>
<feature type="transmembrane region" description="Helical" evidence="7">
    <location>
        <begin position="20"/>
        <end position="44"/>
    </location>
</feature>
<comment type="subcellular location">
    <subcellularLocation>
        <location evidence="1">Cell inner membrane</location>
        <topology evidence="1">Multi-pass membrane protein</topology>
    </subcellularLocation>
</comment>
<dbReference type="InterPro" id="IPR020846">
    <property type="entry name" value="MFS_dom"/>
</dbReference>
<protein>
    <submittedName>
        <fullName evidence="9">MFS transporter</fullName>
    </submittedName>
</protein>
<dbReference type="Gene3D" id="1.20.1250.20">
    <property type="entry name" value="MFS general substrate transporter like domains"/>
    <property type="match status" value="1"/>
</dbReference>
<dbReference type="EMBL" id="CP059833">
    <property type="protein sequence ID" value="QMV84353.1"/>
    <property type="molecule type" value="Genomic_DNA"/>
</dbReference>
<dbReference type="CDD" id="cd06173">
    <property type="entry name" value="MFS_MefA_like"/>
    <property type="match status" value="1"/>
</dbReference>
<feature type="transmembrane region" description="Helical" evidence="7">
    <location>
        <begin position="81"/>
        <end position="99"/>
    </location>
</feature>
<keyword evidence="4 7" id="KW-0812">Transmembrane</keyword>
<name>A0A7G5FCL2_9CORY</name>
<feature type="transmembrane region" description="Helical" evidence="7">
    <location>
        <begin position="50"/>
        <end position="69"/>
    </location>
</feature>
<dbReference type="PROSITE" id="PS50850">
    <property type="entry name" value="MFS"/>
    <property type="match status" value="1"/>
</dbReference>
<feature type="transmembrane region" description="Helical" evidence="7">
    <location>
        <begin position="260"/>
        <end position="281"/>
    </location>
</feature>
<accession>A0A7G5FCL2</accession>
<evidence type="ECO:0000259" key="8">
    <source>
        <dbReference type="PROSITE" id="PS50850"/>
    </source>
</evidence>
<feature type="transmembrane region" description="Helical" evidence="7">
    <location>
        <begin position="383"/>
        <end position="404"/>
    </location>
</feature>
<evidence type="ECO:0000256" key="4">
    <source>
        <dbReference type="ARBA" id="ARBA00022692"/>
    </source>
</evidence>
<evidence type="ECO:0000256" key="1">
    <source>
        <dbReference type="ARBA" id="ARBA00004429"/>
    </source>
</evidence>
<dbReference type="InterPro" id="IPR036259">
    <property type="entry name" value="MFS_trans_sf"/>
</dbReference>
<feature type="transmembrane region" description="Helical" evidence="7">
    <location>
        <begin position="288"/>
        <end position="306"/>
    </location>
</feature>
<proteinExistence type="predicted"/>
<keyword evidence="3" id="KW-1003">Cell membrane</keyword>
<evidence type="ECO:0000313" key="9">
    <source>
        <dbReference type="EMBL" id="QMV84353.1"/>
    </source>
</evidence>
<dbReference type="AlphaFoldDB" id="A0A7G5FCL2"/>
<feature type="transmembrane region" description="Helical" evidence="7">
    <location>
        <begin position="144"/>
        <end position="167"/>
    </location>
</feature>
<dbReference type="SUPFAM" id="SSF103473">
    <property type="entry name" value="MFS general substrate transporter"/>
    <property type="match status" value="1"/>
</dbReference>
<keyword evidence="6 7" id="KW-0472">Membrane</keyword>
<evidence type="ECO:0000256" key="7">
    <source>
        <dbReference type="SAM" id="Phobius"/>
    </source>
</evidence>
<dbReference type="RefSeq" id="WP_182385162.1">
    <property type="nucleotide sequence ID" value="NZ_CP059833.1"/>
</dbReference>